<feature type="transmembrane region" description="Helical" evidence="4">
    <location>
        <begin position="153"/>
        <end position="172"/>
    </location>
</feature>
<dbReference type="PANTHER" id="PTHR43280:SF29">
    <property type="entry name" value="ARAC-FAMILY TRANSCRIPTIONAL REGULATOR"/>
    <property type="match status" value="1"/>
</dbReference>
<evidence type="ECO:0000256" key="1">
    <source>
        <dbReference type="ARBA" id="ARBA00023015"/>
    </source>
</evidence>
<evidence type="ECO:0000313" key="6">
    <source>
        <dbReference type="EMBL" id="MDR7091846.1"/>
    </source>
</evidence>
<dbReference type="EMBL" id="JAVDVX010000008">
    <property type="protein sequence ID" value="MDR7091846.1"/>
    <property type="molecule type" value="Genomic_DNA"/>
</dbReference>
<evidence type="ECO:0000313" key="7">
    <source>
        <dbReference type="Proteomes" id="UP001253595"/>
    </source>
</evidence>
<keyword evidence="4" id="KW-0472">Membrane</keyword>
<evidence type="ECO:0000256" key="2">
    <source>
        <dbReference type="ARBA" id="ARBA00023125"/>
    </source>
</evidence>
<feature type="transmembrane region" description="Helical" evidence="4">
    <location>
        <begin position="39"/>
        <end position="59"/>
    </location>
</feature>
<evidence type="ECO:0000259" key="5">
    <source>
        <dbReference type="PROSITE" id="PS01124"/>
    </source>
</evidence>
<evidence type="ECO:0000256" key="4">
    <source>
        <dbReference type="SAM" id="Phobius"/>
    </source>
</evidence>
<keyword evidence="7" id="KW-1185">Reference proteome</keyword>
<keyword evidence="4" id="KW-1133">Transmembrane helix</keyword>
<keyword evidence="1" id="KW-0805">Transcription regulation</keyword>
<feature type="transmembrane region" description="Helical" evidence="4">
    <location>
        <begin position="12"/>
        <end position="32"/>
    </location>
</feature>
<dbReference type="Pfam" id="PF12833">
    <property type="entry name" value="HTH_18"/>
    <property type="match status" value="1"/>
</dbReference>
<name>A0ABU1V311_9GAMM</name>
<keyword evidence="4" id="KW-0812">Transmembrane</keyword>
<feature type="transmembrane region" description="Helical" evidence="4">
    <location>
        <begin position="74"/>
        <end position="93"/>
    </location>
</feature>
<dbReference type="RefSeq" id="WP_310075586.1">
    <property type="nucleotide sequence ID" value="NZ_JAVDVX010000008.1"/>
</dbReference>
<accession>A0ABU1V311</accession>
<proteinExistence type="predicted"/>
<dbReference type="SMART" id="SM00342">
    <property type="entry name" value="HTH_ARAC"/>
    <property type="match status" value="1"/>
</dbReference>
<dbReference type="Proteomes" id="UP001253595">
    <property type="component" value="Unassembled WGS sequence"/>
</dbReference>
<dbReference type="SUPFAM" id="SSF46689">
    <property type="entry name" value="Homeodomain-like"/>
    <property type="match status" value="1"/>
</dbReference>
<comment type="caution">
    <text evidence="6">The sequence shown here is derived from an EMBL/GenBank/DDBJ whole genome shotgun (WGS) entry which is preliminary data.</text>
</comment>
<keyword evidence="2" id="KW-0238">DNA-binding</keyword>
<dbReference type="InterPro" id="IPR018060">
    <property type="entry name" value="HTH_AraC"/>
</dbReference>
<feature type="domain" description="HTH araC/xylS-type" evidence="5">
    <location>
        <begin position="280"/>
        <end position="380"/>
    </location>
</feature>
<gene>
    <name evidence="6" type="ORF">J2X05_003884</name>
</gene>
<dbReference type="InterPro" id="IPR009057">
    <property type="entry name" value="Homeodomain-like_sf"/>
</dbReference>
<feature type="transmembrane region" description="Helical" evidence="4">
    <location>
        <begin position="105"/>
        <end position="125"/>
    </location>
</feature>
<dbReference type="PROSITE" id="PS01124">
    <property type="entry name" value="HTH_ARAC_FAMILY_2"/>
    <property type="match status" value="1"/>
</dbReference>
<evidence type="ECO:0000256" key="3">
    <source>
        <dbReference type="ARBA" id="ARBA00023163"/>
    </source>
</evidence>
<dbReference type="Gene3D" id="1.10.10.60">
    <property type="entry name" value="Homeodomain-like"/>
    <property type="match status" value="1"/>
</dbReference>
<keyword evidence="3" id="KW-0804">Transcription</keyword>
<dbReference type="PANTHER" id="PTHR43280">
    <property type="entry name" value="ARAC-FAMILY TRANSCRIPTIONAL REGULATOR"/>
    <property type="match status" value="1"/>
</dbReference>
<sequence>MDKLVLSFNDIPLILVIFQSLLFSILLLTANLGRRQANFFLAMFLLAIGLDAFDSLIYWSPSIKVAYLDGAVHIFYWLKFSVYLAAPMLFFYVKSMIDPDFKLHWRYAVHLLPLLLFPLFIIGLYTSLTPEERVLGITQFGLLYKEPVFQMHLWMRHFLYVGYGIGCFYLLFQYKNRLKQHYSNIENIDMFWLQMLIGGFLMIWVWVFISYLLTLLNASQWIGNLIGISGNVFSFVFVNALVLYSMAHSTIGYRRVVSEEEKSDAPEPEKYDPLIMTKLNQLMKDKELYLDPEFTLEQLAEVSEIPVRKISAAINRDAGQNFFDYINFHRVQKAAYILASRNGKTSMLDVMADAGFNSKSTFYRAFKKFLHMTPTDYVDQLNRKN</sequence>
<feature type="transmembrane region" description="Helical" evidence="4">
    <location>
        <begin position="192"/>
        <end position="213"/>
    </location>
</feature>
<organism evidence="6 7">
    <name type="scientific">Cellvibrio fibrivorans</name>
    <dbReference type="NCBI Taxonomy" id="126350"/>
    <lineage>
        <taxon>Bacteria</taxon>
        <taxon>Pseudomonadati</taxon>
        <taxon>Pseudomonadota</taxon>
        <taxon>Gammaproteobacteria</taxon>
        <taxon>Cellvibrionales</taxon>
        <taxon>Cellvibrionaceae</taxon>
        <taxon>Cellvibrio</taxon>
    </lineage>
</organism>
<feature type="transmembrane region" description="Helical" evidence="4">
    <location>
        <begin position="225"/>
        <end position="245"/>
    </location>
</feature>
<protein>
    <submittedName>
        <fullName evidence="6">AraC-like DNA-binding protein</fullName>
    </submittedName>
</protein>
<reference evidence="6 7" key="1">
    <citation type="submission" date="2023-07" db="EMBL/GenBank/DDBJ databases">
        <title>Sorghum-associated microbial communities from plants grown in Nebraska, USA.</title>
        <authorList>
            <person name="Schachtman D."/>
        </authorList>
    </citation>
    <scope>NUCLEOTIDE SEQUENCE [LARGE SCALE GENOMIC DNA]</scope>
    <source>
        <strain evidence="6 7">BE190</strain>
    </source>
</reference>